<dbReference type="RefSeq" id="XP_039142249.1">
    <property type="nucleotide sequence ID" value="XM_039286315.1"/>
</dbReference>
<reference evidence="3" key="1">
    <citation type="submission" date="2025-08" db="UniProtKB">
        <authorList>
            <consortium name="RefSeq"/>
        </authorList>
    </citation>
    <scope>IDENTIFICATION</scope>
</reference>
<feature type="compositionally biased region" description="Acidic residues" evidence="1">
    <location>
        <begin position="1"/>
        <end position="13"/>
    </location>
</feature>
<dbReference type="Proteomes" id="UP001515500">
    <property type="component" value="Chromosome 2"/>
</dbReference>
<gene>
    <name evidence="3" type="primary">LOC120279379</name>
</gene>
<name>A0AB40CQF3_DIOCR</name>
<organism evidence="2 3">
    <name type="scientific">Dioscorea cayennensis subsp. rotundata</name>
    <name type="common">White Guinea yam</name>
    <name type="synonym">Dioscorea rotundata</name>
    <dbReference type="NCBI Taxonomy" id="55577"/>
    <lineage>
        <taxon>Eukaryota</taxon>
        <taxon>Viridiplantae</taxon>
        <taxon>Streptophyta</taxon>
        <taxon>Embryophyta</taxon>
        <taxon>Tracheophyta</taxon>
        <taxon>Spermatophyta</taxon>
        <taxon>Magnoliopsida</taxon>
        <taxon>Liliopsida</taxon>
        <taxon>Dioscoreales</taxon>
        <taxon>Dioscoreaceae</taxon>
        <taxon>Dioscorea</taxon>
    </lineage>
</organism>
<evidence type="ECO:0000313" key="2">
    <source>
        <dbReference type="Proteomes" id="UP001515500"/>
    </source>
</evidence>
<keyword evidence="2" id="KW-1185">Reference proteome</keyword>
<accession>A0AB40CQF3</accession>
<dbReference type="GeneID" id="120279379"/>
<protein>
    <submittedName>
        <fullName evidence="3">Uncharacterized protein LOC120279379</fullName>
    </submittedName>
</protein>
<proteinExistence type="predicted"/>
<sequence>MEDDEDAEDDDMSVDNMPRGKGRIGPYRGERSCGMYTNPTNEENLTKSLVNAIQLNDIATEAPNPTNASCDIANNDPNHTISTPTISQASNDPFDAIANGGRLRIVVVNGLLEPSSKCSGVITKVFKQKVDTNGYIWKTISQATKDFYFEEFRKHCVWDSSMEAQVKVAWVIKASQRYSDFLRDIRNSEKKPEYMSDDVWRHWKASWDKPEFKMKREKNSNNRRSIAGPSSHTGGSISNVEHGKRLYKHLH</sequence>
<dbReference type="InterPro" id="IPR004252">
    <property type="entry name" value="Probable_transposase_24"/>
</dbReference>
<feature type="compositionally biased region" description="Polar residues" evidence="1">
    <location>
        <begin position="222"/>
        <end position="239"/>
    </location>
</feature>
<evidence type="ECO:0000256" key="1">
    <source>
        <dbReference type="SAM" id="MobiDB-lite"/>
    </source>
</evidence>
<dbReference type="AlphaFoldDB" id="A0AB40CQF3"/>
<evidence type="ECO:0000313" key="3">
    <source>
        <dbReference type="RefSeq" id="XP_039142249.1"/>
    </source>
</evidence>
<feature type="region of interest" description="Disordered" evidence="1">
    <location>
        <begin position="214"/>
        <end position="239"/>
    </location>
</feature>
<feature type="region of interest" description="Disordered" evidence="1">
    <location>
        <begin position="1"/>
        <end position="31"/>
    </location>
</feature>
<dbReference type="Pfam" id="PF03004">
    <property type="entry name" value="Transposase_24"/>
    <property type="match status" value="1"/>
</dbReference>